<dbReference type="InterPro" id="IPR022385">
    <property type="entry name" value="Rhs_assc_core"/>
</dbReference>
<keyword evidence="7" id="KW-0328">Glycosyltransferase</keyword>
<feature type="compositionally biased region" description="Polar residues" evidence="4">
    <location>
        <begin position="69"/>
        <end position="85"/>
    </location>
</feature>
<dbReference type="EMBL" id="PVNL01000044">
    <property type="protein sequence ID" value="PRQ08098.1"/>
    <property type="molecule type" value="Genomic_DNA"/>
</dbReference>
<dbReference type="NCBIfam" id="TIGR03696">
    <property type="entry name" value="Rhs_assc_core"/>
    <property type="match status" value="1"/>
</dbReference>
<dbReference type="InterPro" id="IPR050708">
    <property type="entry name" value="T6SS_VgrG/RHS"/>
</dbReference>
<dbReference type="Gene3D" id="2.180.10.10">
    <property type="entry name" value="RHS repeat-associated core"/>
    <property type="match status" value="2"/>
</dbReference>
<evidence type="ECO:0000256" key="3">
    <source>
        <dbReference type="ARBA" id="ARBA00023026"/>
    </source>
</evidence>
<dbReference type="EC" id="2.4.2.31" evidence="7"/>
<dbReference type="Pfam" id="PF12256">
    <property type="entry name" value="TcdB_toxin_midN"/>
    <property type="match status" value="1"/>
</dbReference>
<dbReference type="GO" id="GO:0005576">
    <property type="term" value="C:extracellular region"/>
    <property type="evidence" value="ECO:0007669"/>
    <property type="project" value="UniProtKB-SubCell"/>
</dbReference>
<evidence type="ECO:0000313" key="8">
    <source>
        <dbReference type="Proteomes" id="UP000238823"/>
    </source>
</evidence>
<feature type="region of interest" description="Disordered" evidence="4">
    <location>
        <begin position="1"/>
        <end position="104"/>
    </location>
</feature>
<evidence type="ECO:0000259" key="6">
    <source>
        <dbReference type="Pfam" id="PF12256"/>
    </source>
</evidence>
<feature type="domain" description="Insecticide toxin TcdB middle/C-terminal" evidence="5">
    <location>
        <begin position="954"/>
        <end position="1059"/>
    </location>
</feature>
<dbReference type="InterPro" id="IPR028994">
    <property type="entry name" value="Integrin_alpha_N"/>
</dbReference>
<gene>
    <name evidence="7" type="primary">spvB_2</name>
    <name evidence="7" type="ORF">ENSA7_20700</name>
</gene>
<sequence length="2469" mass="269830">MSDDPTKPPGPQLTSGPSLVTEPKTATPSFSAGNAPGRNASGMRSAPGQDKNPFAQAFRSPWGGPSGEQGEQQDPTASFAPSITLPTGGGALRSIGEKFSPNPFTGTGSMSVPVACSPGRAGFGPSLALNYGSGQGNGPFGLGWQLGVPAISRKTERGVPQYNDGHPDPKQRDTFVLAGAEDLVAALDPMTGGIWVEERGGYRIHRFRPRVESSFTKIERWTELSTGEIHWRTISASNVTSYFGKTSDARISDPQDSSRVFSWLLEEVRDDRGQIMVYEYKRDDLQGVDVNAPFERTRLEGATLAGQRYLSRIKYGNATPNVASDWLFEVVLDYGEFGTWQVTGSGDQLEISTTPAREWPQREDVFSTFRAGFELRTRRLCRRVLMFHHIAELSEEPYLVASTDLIHDEDPAMTRVVGIRQRSYRLDELTGYFEYAELPTLDLEYSDSGVDATIHELGDPTTLANLPGGIDGQRARLVDLDGEGVPGIVLEQPEAGTFFYKPGLGDGRFGPMMALRARPTLLGSSGAQLMDIDGDGQKELVTFAAPTPGFFDRLCGHDDDRWGNFRSFAAVPNIDWQDPNLQLIDLVGDGFPDLLLPHANGFAWYRSRGAEGFEAPRVVMHPGDDRSRPVLLFSDRQSSVQFADMTGDGLVDLVRIRNGEIAYWPNLGHGRFGPIVRMGDVPAFAAPDLFSPDRLRLADVDGSGTTDLLYLDDRGATLYHNRAGNRLSGGVSLNTFPGVRSVDWCSVVDLKGDGTGCLVWSSSLPSGRGAMIRYLALTGGQKPHLLIGSRNNMGAETKIRYAPSTMFYLRDKAAGTPWATRLPFPVHVVQRVESVDHVTRQRYVQTTSYHHGFYDGIEREFRGFGRVETWDTESFDEFGSGEALFEVELFESVEADLHQPPVHTKSWFHTGAYFACESLAEQFAKEYWQADADAFTLPPSVMPAGLTGAESREAARALAGTPLRSEVYALDGSADEGRPYSVSDSNAEVVRKQAHGPNPFGVYRVQGRESLAHYYDRYTDLSGDYDPRVSHELTLEVDDHGAVLRTASIVYPRRTTSSNAKDKLYITLSESDVVHLDATDDVLRLAVPIESRGYELHGLTAPGSGAFAWQTILDACDEADPIDFEGTVTGPGTEEKRLLSRSRIRYLEDDLTDPLAHGSVQSKALVYDSDTMAMTEAQRQAVYGLLTGAPTNTELQNEGGYVLDDSAWWIRTGHPTYDASKFYQVTSADDPFGETYSVTYDSHALLITATSDPLSQTSSAAFDYRVLAPWELTDPNGNRTQVEFDVLGFVVKSAVLGKVGDSDGDTLSDPTSTFAYDLFEWSTNGKPNWAKSRVRETHRDVGTRWLESYSYFGGGGGVVMTKVQARPGLAPERDVNGELVFVDDVLQYEDTSPDVRWVGNGRVVKDNKGNVIKAYEPYYSSTHAYEDEAELVEQGVTPLMHYDPLGRLIRTDLPNGTFSKVEFTPWEQTSYDPNDTVTDSDWYAARYSYGGADVGLLAEKRAALLAADHHGTPSVVHLDTLGRPFLSVAHNIDLNDDAEYFETESVLDIQGHVLEVVDARDNTAESRTYGMLGQSLVVSSVDAGDRHTLLNALGQPMRSWDSRSQRFSYSYDTLRRPVDRTVSVSGGSEKLLGRIVYGDLLSSPEDTNHVGRVYRVYDGAGVATTVEFDFKGNPLEEQRQLVTSKTTQPDWSALLGQSTIAAMATAATSLLDSETFSASSQRDAVNRVLTAISPDDSEVIYTYDEGGTLQAVEVKHRGSPTAETVVGDITYNARGQRESVVYGSTSSPTTTTSYTYDPQTYRLASLSTVRGSDDANLQGLHYHYDPVGNITDIRDTAQQTVYFNNSVVEAANSYTYDATYRLIEATGREHSTQGTTQRTDVQITIGAQPMTSDPSAMRRYTQNFTYDEVGNILKMQHIPASGSGWTRYYEYDADGNRLEKTSAPGDPALGPYTHAYTYDAHGNMTAMPHLSSMVWNHDDELREVTVGTETVYFQYAGGMRSRKYVEKSGATTEERIYLGPFEIYRKRISGTLDLERESLHISDDTGRICIIETKTVDGGSAVGSPTGIWRYQLSNHLGSAVTEVDGSGAVISYEEYHPYGTSSYRAVNASIDVSSKRYRYTGMERDEETGLEYHSARYYAPWLGRWTAGDPIGLGDGVNRFAYCRGNPASLSDPNGRSPAVQQSLAEARQAYGSASPDKRSAIGEEIAIYESMLAEPEGEYASAVRLVGTTPYPDDPELAPFSLAVPNAHPESLVVDHAAARSAWQQKWSDENLVAQMNEGRGMAMAFMGIYLASAVVLATGTEAYLAYEAAMVGGGAGWSGLGARMSYAGFEAGAHVGQAVGTYASADVFTLSAVALGESYVVADAVAHGLPVDLVMPGSPSRSLKPARPQNFRSEGGAPVSPPEPGQVVWGYGENPSHATIFEGHGSELPGTFTVPEGTWIRLPPRGGLDRGGSWAADCGVRKHSRG</sequence>
<feature type="domain" description="Insecticide toxin TcdB middle/N-terminal" evidence="6">
    <location>
        <begin position="745"/>
        <end position="874"/>
    </location>
</feature>
<dbReference type="PANTHER" id="PTHR32305:SF15">
    <property type="entry name" value="PROTEIN RHSA-RELATED"/>
    <property type="match status" value="1"/>
</dbReference>
<evidence type="ECO:0000256" key="1">
    <source>
        <dbReference type="ARBA" id="ARBA00004613"/>
    </source>
</evidence>
<organism evidence="7 8">
    <name type="scientific">Enhygromyxa salina</name>
    <dbReference type="NCBI Taxonomy" id="215803"/>
    <lineage>
        <taxon>Bacteria</taxon>
        <taxon>Pseudomonadati</taxon>
        <taxon>Myxococcota</taxon>
        <taxon>Polyangia</taxon>
        <taxon>Nannocystales</taxon>
        <taxon>Nannocystaceae</taxon>
        <taxon>Enhygromyxa</taxon>
    </lineage>
</organism>
<feature type="compositionally biased region" description="Polar residues" evidence="4">
    <location>
        <begin position="12"/>
        <end position="32"/>
    </location>
</feature>
<dbReference type="GO" id="GO:0106274">
    <property type="term" value="F:NAD+-protein-arginine ADP-ribosyltransferase activity"/>
    <property type="evidence" value="ECO:0007669"/>
    <property type="project" value="UniProtKB-EC"/>
</dbReference>
<protein>
    <submittedName>
        <fullName evidence="7">Mono(ADP-ribosyl)transferase SpvB</fullName>
        <ecNumber evidence="7">2.4.2.31</ecNumber>
    </submittedName>
</protein>
<comment type="subcellular location">
    <subcellularLocation>
        <location evidence="1">Secreted</location>
    </subcellularLocation>
</comment>
<reference evidence="7 8" key="1">
    <citation type="submission" date="2018-03" db="EMBL/GenBank/DDBJ databases">
        <title>Draft Genome Sequences of the Obligatory Marine Myxobacteria Enhygromyxa salina SWB007.</title>
        <authorList>
            <person name="Poehlein A."/>
            <person name="Moghaddam J.A."/>
            <person name="Harms H."/>
            <person name="Alanjari M."/>
            <person name="Koenig G.M."/>
            <person name="Daniel R."/>
            <person name="Schaeberle T.F."/>
        </authorList>
    </citation>
    <scope>NUCLEOTIDE SEQUENCE [LARGE SCALE GENOMIC DNA]</scope>
    <source>
        <strain evidence="7 8">SWB007</strain>
    </source>
</reference>
<keyword evidence="2" id="KW-0964">Secreted</keyword>
<accession>A0A2S9YSN4</accession>
<name>A0A2S9YSN4_9BACT</name>
<dbReference type="RefSeq" id="WP_106089086.1">
    <property type="nucleotide sequence ID" value="NZ_PVNL01000044.1"/>
</dbReference>
<dbReference type="InterPro" id="IPR022044">
    <property type="entry name" value="TcdB_toxin_mid/C"/>
</dbReference>
<keyword evidence="7" id="KW-0808">Transferase</keyword>
<evidence type="ECO:0000256" key="4">
    <source>
        <dbReference type="SAM" id="MobiDB-lite"/>
    </source>
</evidence>
<evidence type="ECO:0000313" key="7">
    <source>
        <dbReference type="EMBL" id="PRQ08098.1"/>
    </source>
</evidence>
<evidence type="ECO:0000256" key="2">
    <source>
        <dbReference type="ARBA" id="ARBA00022525"/>
    </source>
</evidence>
<dbReference type="Pfam" id="PF12255">
    <property type="entry name" value="TcdB_toxin_midC"/>
    <property type="match status" value="1"/>
</dbReference>
<dbReference type="InterPro" id="IPR003284">
    <property type="entry name" value="Sal_SpvB"/>
</dbReference>
<proteinExistence type="predicted"/>
<dbReference type="OrthoDB" id="5475831at2"/>
<evidence type="ECO:0000259" key="5">
    <source>
        <dbReference type="Pfam" id="PF12255"/>
    </source>
</evidence>
<dbReference type="PRINTS" id="PR01341">
    <property type="entry name" value="SALSPVBPROT"/>
</dbReference>
<dbReference type="InterPro" id="IPR022045">
    <property type="entry name" value="TcdB_toxin_mid/N"/>
</dbReference>
<comment type="caution">
    <text evidence="7">The sequence shown here is derived from an EMBL/GenBank/DDBJ whole genome shotgun (WGS) entry which is preliminary data.</text>
</comment>
<dbReference type="GO" id="GO:0005737">
    <property type="term" value="C:cytoplasm"/>
    <property type="evidence" value="ECO:0007669"/>
    <property type="project" value="InterPro"/>
</dbReference>
<keyword evidence="3" id="KW-0843">Virulence</keyword>
<dbReference type="PANTHER" id="PTHR32305">
    <property type="match status" value="1"/>
</dbReference>
<dbReference type="Pfam" id="PF03534">
    <property type="entry name" value="SpvB"/>
    <property type="match status" value="1"/>
</dbReference>
<feature type="region of interest" description="Disordered" evidence="4">
    <location>
        <begin position="2380"/>
        <end position="2408"/>
    </location>
</feature>
<dbReference type="SUPFAM" id="SSF69318">
    <property type="entry name" value="Integrin alpha N-terminal domain"/>
    <property type="match status" value="1"/>
</dbReference>
<dbReference type="Proteomes" id="UP000238823">
    <property type="component" value="Unassembled WGS sequence"/>
</dbReference>